<dbReference type="RefSeq" id="XP_030044762.1">
    <property type="nucleotide sequence ID" value="XM_030188902.1"/>
</dbReference>
<protein>
    <submittedName>
        <fullName evidence="2">Uncharacterized protein LOC115459039</fullName>
    </submittedName>
</protein>
<evidence type="ECO:0000313" key="2">
    <source>
        <dbReference type="RefSeq" id="XP_030044762.1"/>
    </source>
</evidence>
<organism evidence="1 2">
    <name type="scientific">Microcaecilia unicolor</name>
    <dbReference type="NCBI Taxonomy" id="1415580"/>
    <lineage>
        <taxon>Eukaryota</taxon>
        <taxon>Metazoa</taxon>
        <taxon>Chordata</taxon>
        <taxon>Craniata</taxon>
        <taxon>Vertebrata</taxon>
        <taxon>Euteleostomi</taxon>
        <taxon>Amphibia</taxon>
        <taxon>Gymnophiona</taxon>
        <taxon>Siphonopidae</taxon>
        <taxon>Microcaecilia</taxon>
    </lineage>
</organism>
<reference evidence="2" key="1">
    <citation type="submission" date="2025-08" db="UniProtKB">
        <authorList>
            <consortium name="RefSeq"/>
        </authorList>
    </citation>
    <scope>IDENTIFICATION</scope>
</reference>
<sequence length="236" mass="26949">MEPPQKRSKNENKGKLEVLIRMCDPFTRTVNGKIIRPTIKAEESFRVFFKLQRDVIINMVTTGGKQFGLEYGDIQWHPSDSQKTNEGNIFIKYTASQPLNYEKFDQYKKHIKSEMIKKDSKVKDILIHQVQDLKTIPQPIISETDFEIYKLDLTIKRLSNAENTLPDRTALAIAAENIKSQLEDVKEQYTKIAVLSQNGFKDSAGELEQTSIKLQPVALAYISDGSDVVEFAYASK</sequence>
<proteinExistence type="predicted"/>
<dbReference type="InParanoid" id="A0A6P7WNH8"/>
<dbReference type="GeneID" id="115459039"/>
<dbReference type="AlphaFoldDB" id="A0A6P7WNH8"/>
<name>A0A6P7WNH8_9AMPH</name>
<accession>A0A6P7WNH8</accession>
<gene>
    <name evidence="2" type="primary">LOC115459039</name>
</gene>
<dbReference type="OrthoDB" id="9894437at2759"/>
<dbReference type="KEGG" id="muo:115459039"/>
<dbReference type="Proteomes" id="UP000515156">
    <property type="component" value="Unplaced"/>
</dbReference>
<keyword evidence="1" id="KW-1185">Reference proteome</keyword>
<evidence type="ECO:0000313" key="1">
    <source>
        <dbReference type="Proteomes" id="UP000515156"/>
    </source>
</evidence>